<dbReference type="InterPro" id="IPR013783">
    <property type="entry name" value="Ig-like_fold"/>
</dbReference>
<comment type="caution">
    <text evidence="8">The sequence shown here is derived from an EMBL/GenBank/DDBJ whole genome shotgun (WGS) entry which is preliminary data.</text>
</comment>
<dbReference type="AlphaFoldDB" id="A0A934VEE5"/>
<keyword evidence="5" id="KW-0966">Cell projection</keyword>
<comment type="subcellular location">
    <subcellularLocation>
        <location evidence="1">Cell projection</location>
        <location evidence="1">Cilium</location>
    </subcellularLocation>
    <subcellularLocation>
        <location evidence="2">Cytoplasm</location>
    </subcellularLocation>
</comment>
<evidence type="ECO:0000256" key="6">
    <source>
        <dbReference type="SAM" id="SignalP"/>
    </source>
</evidence>
<reference evidence="8" key="1">
    <citation type="submission" date="2021-01" db="EMBL/GenBank/DDBJ databases">
        <title>Modified the classification status of verrucomicrobia.</title>
        <authorList>
            <person name="Feng X."/>
        </authorList>
    </citation>
    <scope>NUCLEOTIDE SEQUENCE</scope>
    <source>
        <strain evidence="8">KCTC 22201</strain>
    </source>
</reference>
<dbReference type="Proteomes" id="UP000658278">
    <property type="component" value="Unassembled WGS sequence"/>
</dbReference>
<gene>
    <name evidence="8" type="ORF">JIN81_02940</name>
</gene>
<organism evidence="8 9">
    <name type="scientific">Haloferula rosea</name>
    <dbReference type="NCBI Taxonomy" id="490093"/>
    <lineage>
        <taxon>Bacteria</taxon>
        <taxon>Pseudomonadati</taxon>
        <taxon>Verrucomicrobiota</taxon>
        <taxon>Verrucomicrobiia</taxon>
        <taxon>Verrucomicrobiales</taxon>
        <taxon>Verrucomicrobiaceae</taxon>
        <taxon>Haloferula</taxon>
    </lineage>
</organism>
<evidence type="ECO:0000256" key="1">
    <source>
        <dbReference type="ARBA" id="ARBA00004138"/>
    </source>
</evidence>
<keyword evidence="3" id="KW-0963">Cytoplasm</keyword>
<dbReference type="EMBL" id="JAENII010000002">
    <property type="protein sequence ID" value="MBK1825961.1"/>
    <property type="molecule type" value="Genomic_DNA"/>
</dbReference>
<evidence type="ECO:0000256" key="4">
    <source>
        <dbReference type="ARBA" id="ARBA00023069"/>
    </source>
</evidence>
<evidence type="ECO:0000313" key="8">
    <source>
        <dbReference type="EMBL" id="MBK1825961.1"/>
    </source>
</evidence>
<dbReference type="InterPro" id="IPR053879">
    <property type="entry name" value="HYDIN_VesB_CFA65-like_Ig"/>
</dbReference>
<feature type="signal peptide" evidence="6">
    <location>
        <begin position="1"/>
        <end position="19"/>
    </location>
</feature>
<sequence length="1200" mass="121500">MKKHLISLVTGLGLGCATATPTTVVEEAFAYADGDIDTIGTGGLGWDATEGGWQTGNSLTAANHFGVQSGAAIYTGGSVGTYTEQNRTFAAALTSSQSETIAVSFTLLRPETQTGRGIGIYLTNSGNNEFFIGHHVNGGAGNGAVVGLATTMANNGYLQNFTTSPSTQSITATISYDGATTSIVLSDSDETVAAHTIPGTFTFDGISVAGYNGSTSTNGIDDILVTTTPTPDPWASTELFVALENGGGAETYALPISNIGLTQTLNITSVTATGTDSPDVSAITFPSTIAPGASDEIGFTFTPTFGSGNYGFELEVASDDTNAPSPLVIFVDMLVVDPSIEVDVASVDFGSLANNPGAQTSNVTISNAGSSEPLEVTALTLAGSSAFTITSAPALPFTIAPGADQVIEISFDPGSQPGTFSGTLTIVSDDFNNTEPIIDLSATTAVSSNLVAQFTFGTDSEVRDLTSSDASPGSVASDLGEIDLASGARQEFGGIITNATSTALNSIDGNADGWARRDAPNGTVDPLTQAPTDGYTFTITPGGGTTVDFTNEGWLNLDAGVFTTVGGTSAFDFYLSVDDGTNPVFVLGPVSGPSVSTNTEATANLSFDVSSLGTKTTPVTFTLMPKTTGNTNGVSSQAAGFVDNITLSAEETIPLNPSLVVNATNDFLNEGLADSYSVSVSNSGAAELTITSVTGDGSGDASAFTNITFDGTIAAAGGTGLINFDFTPAGPGVATTNFVITSNDPNSPTTVAVSVNVLDPEILVDTTPLDFGTSLPSPGQQTLTISVTNDGEDNDLEINGTNLTGAGAAAFSILSTPAPIAPGNSDDIVVAFDPGATEGQFIAAVEILSNDSGGATPSVDLFGLVEPTIPSGVVVARFDFDAPIEIADNPLVDADSSLGSPWITSGLIDQATGTGALAGSNQGPDNRGIYTGSTGNYLGFSANRESDGQTPILAGGNSESTWVRFSVAPEAGTGLIDFSGGTASFDAYTFNILGGTVSVDWTLYYSMDGGSSWTALTTQAGTASAGGTATVPLSWDLTSIGSRTTAVDFALDPVSTGSTNGSDGQRHVGVDNLIITAGSVGMVAPGFDTWASTNSVANDPDGDTDLDGIPELLEYALGLDPNVPDGSPGTLSNGVLSFNKGTEAAAAGDLIYSIETSSDLGVTDPWAPVTPDINDSTEISYTLPAGEDRIFSRLNVVQAP</sequence>
<feature type="domain" description="HYDIN/VesB/CFA65-like Ig-like" evidence="7">
    <location>
        <begin position="338"/>
        <end position="435"/>
    </location>
</feature>
<accession>A0A934VEE5</accession>
<name>A0A934VEE5_9BACT</name>
<evidence type="ECO:0000256" key="5">
    <source>
        <dbReference type="ARBA" id="ARBA00023273"/>
    </source>
</evidence>
<dbReference type="PROSITE" id="PS51257">
    <property type="entry name" value="PROKAR_LIPOPROTEIN"/>
    <property type="match status" value="1"/>
</dbReference>
<proteinExistence type="predicted"/>
<keyword evidence="6" id="KW-0732">Signal</keyword>
<evidence type="ECO:0000256" key="2">
    <source>
        <dbReference type="ARBA" id="ARBA00004496"/>
    </source>
</evidence>
<dbReference type="RefSeq" id="WP_200276164.1">
    <property type="nucleotide sequence ID" value="NZ_JAENII010000002.1"/>
</dbReference>
<protein>
    <submittedName>
        <fullName evidence="8">Choice-of-anchor D domain-containing protein</fullName>
    </submittedName>
</protein>
<dbReference type="NCBIfam" id="NF012200">
    <property type="entry name" value="choice_anch_D"/>
    <property type="match status" value="3"/>
</dbReference>
<evidence type="ECO:0000259" key="7">
    <source>
        <dbReference type="Pfam" id="PF22544"/>
    </source>
</evidence>
<evidence type="ECO:0000313" key="9">
    <source>
        <dbReference type="Proteomes" id="UP000658278"/>
    </source>
</evidence>
<keyword evidence="4" id="KW-0969">Cilium</keyword>
<dbReference type="GO" id="GO:0005737">
    <property type="term" value="C:cytoplasm"/>
    <property type="evidence" value="ECO:0007669"/>
    <property type="project" value="UniProtKB-SubCell"/>
</dbReference>
<dbReference type="Pfam" id="PF22544">
    <property type="entry name" value="HYDIN_VesB_CFA65-like_Ig"/>
    <property type="match status" value="1"/>
</dbReference>
<dbReference type="Gene3D" id="2.60.40.10">
    <property type="entry name" value="Immunoglobulins"/>
    <property type="match status" value="4"/>
</dbReference>
<feature type="chain" id="PRO_5036956355" evidence="6">
    <location>
        <begin position="20"/>
        <end position="1200"/>
    </location>
</feature>
<keyword evidence="9" id="KW-1185">Reference proteome</keyword>
<evidence type="ECO:0000256" key="3">
    <source>
        <dbReference type="ARBA" id="ARBA00022490"/>
    </source>
</evidence>